<organism evidence="2">
    <name type="scientific">Ananas comosus var. bracteatus</name>
    <name type="common">red pineapple</name>
    <dbReference type="NCBI Taxonomy" id="296719"/>
    <lineage>
        <taxon>Eukaryota</taxon>
        <taxon>Viridiplantae</taxon>
        <taxon>Streptophyta</taxon>
        <taxon>Embryophyta</taxon>
        <taxon>Tracheophyta</taxon>
        <taxon>Spermatophyta</taxon>
        <taxon>Magnoliopsida</taxon>
        <taxon>Liliopsida</taxon>
        <taxon>Poales</taxon>
        <taxon>Bromeliaceae</taxon>
        <taxon>Bromelioideae</taxon>
        <taxon>Ananas</taxon>
    </lineage>
</organism>
<feature type="transmembrane region" description="Helical" evidence="1">
    <location>
        <begin position="24"/>
        <end position="49"/>
    </location>
</feature>
<dbReference type="Pfam" id="PF05553">
    <property type="entry name" value="DUF761"/>
    <property type="match status" value="1"/>
</dbReference>
<keyword evidence="1" id="KW-1133">Transmembrane helix</keyword>
<reference evidence="2" key="1">
    <citation type="submission" date="2020-07" db="EMBL/GenBank/DDBJ databases">
        <authorList>
            <person name="Lin J."/>
        </authorList>
    </citation>
    <scope>NUCLEOTIDE SEQUENCE</scope>
</reference>
<proteinExistence type="predicted"/>
<protein>
    <submittedName>
        <fullName evidence="2">Uncharacterized protein</fullName>
    </submittedName>
</protein>
<evidence type="ECO:0000256" key="1">
    <source>
        <dbReference type="SAM" id="Phobius"/>
    </source>
</evidence>
<sequence length="255" mass="28199">MEAMTSFCTLSRPKNTAGSRLGTAIWAAKIAGLLVVSSAAALLLSYSLLFVLRSSPRARWLAANLIIFAVWRLSGAAAATSNHRLDHEPPIPPPALLPSPDIDGAWHDVPSVPEFEFEMRVYSSSDHVESTEKGTLVLQEEYAETEDDAVDDASFDDTWSAIAQKSAADQQARRPVLTKSETWERRLERTEVAEAGEAVLRKSATCREGRRVVESFIKKHYDHLKLQRQESELRSCFSEKLILKSSATLADRGAT</sequence>
<gene>
    <name evidence="2" type="ORF">CB5_LOCUS26819</name>
</gene>
<keyword evidence="1" id="KW-0812">Transmembrane</keyword>
<accession>A0A6V7QKQ6</accession>
<dbReference type="InterPro" id="IPR008480">
    <property type="entry name" value="DUF761_pln"/>
</dbReference>
<evidence type="ECO:0000313" key="2">
    <source>
        <dbReference type="EMBL" id="CAD1843608.1"/>
    </source>
</evidence>
<dbReference type="EMBL" id="LR862137">
    <property type="protein sequence ID" value="CAD1843608.1"/>
    <property type="molecule type" value="Genomic_DNA"/>
</dbReference>
<keyword evidence="1" id="KW-0472">Membrane</keyword>
<name>A0A6V7QKQ6_ANACO</name>
<dbReference type="AlphaFoldDB" id="A0A6V7QKQ6"/>